<protein>
    <submittedName>
        <fullName evidence="1">Uncharacterized protein</fullName>
    </submittedName>
</protein>
<dbReference type="eggNOG" id="ENOG502QVZN">
    <property type="taxonomic scope" value="Eukaryota"/>
</dbReference>
<dbReference type="HOGENOM" id="CLU_674749_0_0_1"/>
<dbReference type="OrthoDB" id="3995714at2759"/>
<gene>
    <name evidence="1" type="primary">TDEL0C05280</name>
    <name evidence="1" type="ORF">TDEL_0C05280</name>
</gene>
<proteinExistence type="predicted"/>
<dbReference type="RefSeq" id="XP_003680628.1">
    <property type="nucleotide sequence ID" value="XM_003680580.1"/>
</dbReference>
<evidence type="ECO:0000313" key="2">
    <source>
        <dbReference type="Proteomes" id="UP000005627"/>
    </source>
</evidence>
<accession>G8ZSC5</accession>
<dbReference type="SUPFAM" id="SSF52540">
    <property type="entry name" value="P-loop containing nucleoside triphosphate hydrolases"/>
    <property type="match status" value="1"/>
</dbReference>
<dbReference type="Proteomes" id="UP000005627">
    <property type="component" value="Chromosome 3"/>
</dbReference>
<dbReference type="KEGG" id="tdl:TDEL_0C05280"/>
<dbReference type="InParanoid" id="G8ZSC5"/>
<evidence type="ECO:0000313" key="1">
    <source>
        <dbReference type="EMBL" id="CCE91417.1"/>
    </source>
</evidence>
<dbReference type="GeneID" id="11500752"/>
<keyword evidence="2" id="KW-1185">Reference proteome</keyword>
<organism evidence="1 2">
    <name type="scientific">Torulaspora delbrueckii</name>
    <name type="common">Yeast</name>
    <name type="synonym">Candida colliculosa</name>
    <dbReference type="NCBI Taxonomy" id="4950"/>
    <lineage>
        <taxon>Eukaryota</taxon>
        <taxon>Fungi</taxon>
        <taxon>Dikarya</taxon>
        <taxon>Ascomycota</taxon>
        <taxon>Saccharomycotina</taxon>
        <taxon>Saccharomycetes</taxon>
        <taxon>Saccharomycetales</taxon>
        <taxon>Saccharomycetaceae</taxon>
        <taxon>Torulaspora</taxon>
    </lineage>
</organism>
<dbReference type="AlphaFoldDB" id="G8ZSC5"/>
<dbReference type="FunCoup" id="G8ZSC5">
    <property type="interactions" value="17"/>
</dbReference>
<dbReference type="EMBL" id="HE616744">
    <property type="protein sequence ID" value="CCE91417.1"/>
    <property type="molecule type" value="Genomic_DNA"/>
</dbReference>
<reference evidence="1 2" key="1">
    <citation type="journal article" date="2011" name="Proc. Natl. Acad. Sci. U.S.A.">
        <title>Evolutionary erosion of yeast sex chromosomes by mating-type switching accidents.</title>
        <authorList>
            <person name="Gordon J.L."/>
            <person name="Armisen D."/>
            <person name="Proux-Wera E."/>
            <person name="Oheigeartaigh S.S."/>
            <person name="Byrne K.P."/>
            <person name="Wolfe K.H."/>
        </authorList>
    </citation>
    <scope>NUCLEOTIDE SEQUENCE [LARGE SCALE GENOMIC DNA]</scope>
    <source>
        <strain evidence="2">ATCC 10662 / CBS 1146 / NBRC 0425 / NCYC 2629 / NRRL Y-866</strain>
    </source>
</reference>
<name>G8ZSC5_TORDE</name>
<dbReference type="InterPro" id="IPR027417">
    <property type="entry name" value="P-loop_NTPase"/>
</dbReference>
<sequence>MGDHRPIRLAVLGGELTGKTAFTSRLTVNVVHEVHYPTRQQTNWLFDYIPSSALAKTLLDNQVHERILVRTQGSQQPEPVFSSPSISPHILLSPLIYQALLNDYQNVLKKFANRSTNHIKHVDIKETDNPFYSYLEPSGEPANTNQVNTATNSNINILRSLRSGSTSIESSNENSAELPNNYIPPEYTPISVDIIDTPGFNPEMVVPFLEVSLFTRLDKRVLRGLADEPRVPVSTTSMLVASGASELNGKVDGYLFVYSAVPELNDDISPPGYDTITPPEDTEGLSSTSSGDFWTANSRRTDGGFAMLEVIRNCILEAWEEYRDYEKRWQEGKEGDVYSIIYSLKNVWKTEQQRRANLAKLRSFGNKLKSLNLDPSSPDSPPPCLILCTHVHDPMASPALIELGQSLANQWRCGFVAADNMDGYNVDVAVSLIIREIVEKNKLLSKKRSKSFSGTGISLKKLVK</sequence>